<name>A0A481Z3Q0_9VIRU</name>
<organism evidence="2">
    <name type="scientific">Pithovirus LCPAC104</name>
    <dbReference type="NCBI Taxonomy" id="2506589"/>
    <lineage>
        <taxon>Viruses</taxon>
        <taxon>Pithoviruses</taxon>
    </lineage>
</organism>
<evidence type="ECO:0000313" key="2">
    <source>
        <dbReference type="EMBL" id="QBK90528.1"/>
    </source>
</evidence>
<protein>
    <submittedName>
        <fullName evidence="2">Uncharacterized protein</fullName>
    </submittedName>
</protein>
<proteinExistence type="predicted"/>
<keyword evidence="1" id="KW-1133">Transmembrane helix</keyword>
<accession>A0A481Z3Q0</accession>
<feature type="transmembrane region" description="Helical" evidence="1">
    <location>
        <begin position="77"/>
        <end position="100"/>
    </location>
</feature>
<dbReference type="EMBL" id="MK500494">
    <property type="protein sequence ID" value="QBK90528.1"/>
    <property type="molecule type" value="Genomic_DNA"/>
</dbReference>
<keyword evidence="1" id="KW-0812">Transmembrane</keyword>
<reference evidence="2" key="1">
    <citation type="journal article" date="2019" name="MBio">
        <title>Virus Genomes from Deep Sea Sediments Expand the Ocean Megavirome and Support Independent Origins of Viral Gigantism.</title>
        <authorList>
            <person name="Backstrom D."/>
            <person name="Yutin N."/>
            <person name="Jorgensen S.L."/>
            <person name="Dharamshi J."/>
            <person name="Homa F."/>
            <person name="Zaremba-Niedwiedzka K."/>
            <person name="Spang A."/>
            <person name="Wolf Y.I."/>
            <person name="Koonin E.V."/>
            <person name="Ettema T.J."/>
        </authorList>
    </citation>
    <scope>NUCLEOTIDE SEQUENCE</scope>
</reference>
<gene>
    <name evidence="2" type="ORF">LCPAC104_00240</name>
</gene>
<evidence type="ECO:0000256" key="1">
    <source>
        <dbReference type="SAM" id="Phobius"/>
    </source>
</evidence>
<keyword evidence="1" id="KW-0472">Membrane</keyword>
<sequence length="203" mass="23092">MENHLPHRLRNINKGEKLKENINKEVRIEIPSSPSFVGNKEKNTSISFKNSNGYKLLEETERSLNIRKTQVAKSANFFRLANIFVTIAVVAIAITIGIIASLSESISNSITILSFSIVGLKSTYEMFKLGTRGIYLKYVVIRFENIINNIQGAKFIFKNDNEFMHFNNSIREEISNLDLEIFKLHSGPDSINIDFEGNVNFTK</sequence>